<feature type="domain" description="MOSC" evidence="1">
    <location>
        <begin position="124"/>
        <end position="264"/>
    </location>
</feature>
<dbReference type="InterPro" id="IPR005302">
    <property type="entry name" value="MoCF_Sase_C"/>
</dbReference>
<evidence type="ECO:0000313" key="3">
    <source>
        <dbReference type="Proteomes" id="UP000036520"/>
    </source>
</evidence>
<accession>A0A0H4PG26</accession>
<dbReference type="Proteomes" id="UP000036520">
    <property type="component" value="Chromosome"/>
</dbReference>
<proteinExistence type="predicted"/>
<dbReference type="KEGG" id="camu:CA2015_2584"/>
<dbReference type="Pfam" id="PF03476">
    <property type="entry name" value="MOSC_N"/>
    <property type="match status" value="1"/>
</dbReference>
<dbReference type="AlphaFoldDB" id="A0A0H4PG26"/>
<dbReference type="GO" id="GO:0030170">
    <property type="term" value="F:pyridoxal phosphate binding"/>
    <property type="evidence" value="ECO:0007669"/>
    <property type="project" value="InterPro"/>
</dbReference>
<organism evidence="2 3">
    <name type="scientific">Cyclobacterium amurskyense</name>
    <dbReference type="NCBI Taxonomy" id="320787"/>
    <lineage>
        <taxon>Bacteria</taxon>
        <taxon>Pseudomonadati</taxon>
        <taxon>Bacteroidota</taxon>
        <taxon>Cytophagia</taxon>
        <taxon>Cytophagales</taxon>
        <taxon>Cyclobacteriaceae</taxon>
        <taxon>Cyclobacterium</taxon>
    </lineage>
</organism>
<dbReference type="SUPFAM" id="SSF141673">
    <property type="entry name" value="MOSC N-terminal domain-like"/>
    <property type="match status" value="1"/>
</dbReference>
<reference evidence="2 3" key="1">
    <citation type="submission" date="2015-07" db="EMBL/GenBank/DDBJ databases">
        <authorList>
            <person name="Kim K.M."/>
        </authorList>
    </citation>
    <scope>NUCLEOTIDE SEQUENCE [LARGE SCALE GENOMIC DNA]</scope>
    <source>
        <strain evidence="2 3">KCTC 12363</strain>
    </source>
</reference>
<gene>
    <name evidence="2" type="ORF">CA2015_2584</name>
</gene>
<dbReference type="PROSITE" id="PS51340">
    <property type="entry name" value="MOSC"/>
    <property type="match status" value="1"/>
</dbReference>
<dbReference type="GO" id="GO:0030151">
    <property type="term" value="F:molybdenum ion binding"/>
    <property type="evidence" value="ECO:0007669"/>
    <property type="project" value="InterPro"/>
</dbReference>
<dbReference type="Pfam" id="PF03473">
    <property type="entry name" value="MOSC"/>
    <property type="match status" value="1"/>
</dbReference>
<name>A0A0H4PG26_9BACT</name>
<dbReference type="PANTHER" id="PTHR14237:SF19">
    <property type="entry name" value="MITOCHONDRIAL AMIDOXIME REDUCING COMPONENT 1"/>
    <property type="match status" value="1"/>
</dbReference>
<dbReference type="InterPro" id="IPR011037">
    <property type="entry name" value="Pyrv_Knase-like_insert_dom_sf"/>
</dbReference>
<dbReference type="InterPro" id="IPR005303">
    <property type="entry name" value="MOCOS_middle"/>
</dbReference>
<dbReference type="OrthoDB" id="581532at2"/>
<evidence type="ECO:0000259" key="1">
    <source>
        <dbReference type="PROSITE" id="PS51340"/>
    </source>
</evidence>
<dbReference type="GO" id="GO:0003824">
    <property type="term" value="F:catalytic activity"/>
    <property type="evidence" value="ECO:0007669"/>
    <property type="project" value="InterPro"/>
</dbReference>
<dbReference type="STRING" id="320787.CA2015_2584"/>
<dbReference type="RefSeq" id="WP_048642279.1">
    <property type="nucleotide sequence ID" value="NZ_CP012040.1"/>
</dbReference>
<dbReference type="EMBL" id="CP012040">
    <property type="protein sequence ID" value="AKP51995.1"/>
    <property type="molecule type" value="Genomic_DNA"/>
</dbReference>
<protein>
    <submittedName>
        <fullName evidence="2">Flavodoxin reductases (Ferredoxin-NADPH reductases) family 1</fullName>
    </submittedName>
</protein>
<evidence type="ECO:0000313" key="2">
    <source>
        <dbReference type="EMBL" id="AKP51995.1"/>
    </source>
</evidence>
<sequence>MKISQINIYPIKSLGGINLIDANVEVSGFQYDRNWMLVDQNGKFLTQRTLPEMALLQVALGKDHLLVYHSLKTSERIKIPIDELSGEKIKSNVWDDAVTTIHVSAEVDKWFSSQLNVNCHLVKMDLENKRYIENKYSFNNEHVSFADSMPFLLIGQSSLDDLNSKLKEPLPMTRFRPNIVFTGGQAFAEDDWKDIQIGQLRFRVTKPCARCVMTTINQETGTKGKEPLKTLAQYRNVGGKILFGQNLIALDKGIIAVGEEIKPY</sequence>
<dbReference type="PANTHER" id="PTHR14237">
    <property type="entry name" value="MOLYBDOPTERIN COFACTOR SULFURASE MOSC"/>
    <property type="match status" value="1"/>
</dbReference>
<dbReference type="SUPFAM" id="SSF50800">
    <property type="entry name" value="PK beta-barrel domain-like"/>
    <property type="match status" value="1"/>
</dbReference>
<keyword evidence="3" id="KW-1185">Reference proteome</keyword>
<dbReference type="PATRIC" id="fig|320787.5.peg.2830"/>